<evidence type="ECO:0000313" key="3">
    <source>
        <dbReference type="Proteomes" id="UP000239156"/>
    </source>
</evidence>
<feature type="region of interest" description="Disordered" evidence="1">
    <location>
        <begin position="205"/>
        <end position="226"/>
    </location>
</feature>
<dbReference type="AlphaFoldDB" id="A0A2S4UG57"/>
<sequence length="825" mass="92942">MALTIAQIAQRKRRSEETGNSAPRPAKPSKKVKPSTKLVLTPTPTILIPSDDEVTDDDGIQLMGVQETNDAEDKIEIMDFQEREIEEQDLANNIVQLIQASLDDGTSDEDELSGSDLDGEEETFESLWPVFTMAHPLKSPSTSARKLRSGKIGYRKPVENPSSSSSKFIPAPTPRQTDHHRRKEKIKALGKNNPMSIENYFIREKKPDKPAVNHNRQDLESPRNLTGTNQTSVELRLSHYSALYHSGPNRQPMMINIQEQALARWNKLNHAINFVMAEYKKKLKKNPQFKYDSATIANLNEYNELWREFTIKRIKALSNAAAVATAQSAIRRLKQAKYIVHNKAILENKACNHTNHRSHLDNLDLRRALVKWAASQTPGEVNPVSFQKISQIALLRWSRATDVVEARKRYIADYTKYRQRSRMYDNDTFETSAAVHPEVLGSNKETVFIFHDESTVHAKEKSKLAWLLPGTSEIRSKNVGRLIHISDFILETTGRLKLSDEQFQEAQMGAQKDLTSADAATVIYPGSTGGKWWDMEQLCNQISQKAIPIFNALHPNLQAVFVFDCSSAHGAFSPSALNNMNLSPGGKQSRLRDSIIPSDDPAIPVHLRGQHQIFCYDSLHPNPDLAGKPKGVQAILEERGLWQHYSQKAHEAGKPKIRLQCPDCATSNSKKDAIARSARLIRQAEGIGYFLPQDQCVQEEMAATQTPNLSNVVSETTTNNSCCWSKILSLQSDFANESPCCKKYRGCRAYLPFFAEVSLRIEPNRVVLPIGNRAISTRPSRITENFLKGFDRHVLHRQLDDIFAVSIGKFQLISKDTMDPNLYIS</sequence>
<feature type="compositionally biased region" description="Basic and acidic residues" evidence="1">
    <location>
        <begin position="205"/>
        <end position="221"/>
    </location>
</feature>
<dbReference type="PANTHER" id="PTHR35871">
    <property type="entry name" value="EXPRESSED PROTEIN"/>
    <property type="match status" value="1"/>
</dbReference>
<proteinExistence type="predicted"/>
<comment type="caution">
    <text evidence="2">The sequence shown here is derived from an EMBL/GenBank/DDBJ whole genome shotgun (WGS) entry which is preliminary data.</text>
</comment>
<dbReference type="VEuPathDB" id="FungiDB:PSHT_14830"/>
<feature type="region of interest" description="Disordered" evidence="1">
    <location>
        <begin position="1"/>
        <end position="36"/>
    </location>
</feature>
<name>A0A2S4UG57_9BASI</name>
<reference evidence="2" key="1">
    <citation type="submission" date="2017-12" db="EMBL/GenBank/DDBJ databases">
        <title>Gene loss provides genomic basis for host adaptation in cereal stripe rust fungi.</title>
        <authorList>
            <person name="Xia C."/>
        </authorList>
    </citation>
    <scope>NUCLEOTIDE SEQUENCE [LARGE SCALE GENOMIC DNA]</scope>
    <source>
        <strain evidence="2">93-210</strain>
    </source>
</reference>
<dbReference type="PANTHER" id="PTHR35871:SF1">
    <property type="entry name" value="CXC1-LIKE CYSTEINE CLUSTER ASSOCIATED WITH KDZ TRANSPOSASES DOMAIN-CONTAINING PROTEIN"/>
    <property type="match status" value="1"/>
</dbReference>
<gene>
    <name evidence="2" type="ORF">PSTT_15747</name>
</gene>
<evidence type="ECO:0000256" key="1">
    <source>
        <dbReference type="SAM" id="MobiDB-lite"/>
    </source>
</evidence>
<protein>
    <recommendedName>
        <fullName evidence="4">DDE-1 domain-containing protein</fullName>
    </recommendedName>
</protein>
<dbReference type="Proteomes" id="UP000239156">
    <property type="component" value="Unassembled WGS sequence"/>
</dbReference>
<feature type="region of interest" description="Disordered" evidence="1">
    <location>
        <begin position="154"/>
        <end position="183"/>
    </location>
</feature>
<dbReference type="VEuPathDB" id="FungiDB:PSTT_15747"/>
<dbReference type="EMBL" id="PKSL01000303">
    <property type="protein sequence ID" value="POV96272.1"/>
    <property type="molecule type" value="Genomic_DNA"/>
</dbReference>
<organism evidence="2 3">
    <name type="scientific">Puccinia striiformis</name>
    <dbReference type="NCBI Taxonomy" id="27350"/>
    <lineage>
        <taxon>Eukaryota</taxon>
        <taxon>Fungi</taxon>
        <taxon>Dikarya</taxon>
        <taxon>Basidiomycota</taxon>
        <taxon>Pucciniomycotina</taxon>
        <taxon>Pucciniomycetes</taxon>
        <taxon>Pucciniales</taxon>
        <taxon>Pucciniaceae</taxon>
        <taxon>Puccinia</taxon>
    </lineage>
</organism>
<keyword evidence="3" id="KW-1185">Reference proteome</keyword>
<evidence type="ECO:0000313" key="2">
    <source>
        <dbReference type="EMBL" id="POV96272.1"/>
    </source>
</evidence>
<evidence type="ECO:0008006" key="4">
    <source>
        <dbReference type="Google" id="ProtNLM"/>
    </source>
</evidence>
<accession>A0A2S4UG57</accession>